<dbReference type="GO" id="GO:0005737">
    <property type="term" value="C:cytoplasm"/>
    <property type="evidence" value="ECO:0007669"/>
    <property type="project" value="UniProtKB-SubCell"/>
</dbReference>
<evidence type="ECO:0000313" key="8">
    <source>
        <dbReference type="Proteomes" id="UP000241346"/>
    </source>
</evidence>
<evidence type="ECO:0000256" key="4">
    <source>
        <dbReference type="ARBA" id="ARBA00022490"/>
    </source>
</evidence>
<protein>
    <recommendedName>
        <fullName evidence="5">Universal stress protein</fullName>
    </recommendedName>
</protein>
<comment type="subunit">
    <text evidence="3">Homodimer.</text>
</comment>
<comment type="caution">
    <text evidence="7">The sequence shown here is derived from an EMBL/GenBank/DDBJ whole genome shotgun (WGS) entry which is preliminary data.</text>
</comment>
<evidence type="ECO:0000256" key="5">
    <source>
        <dbReference type="PIRNR" id="PIRNR006276"/>
    </source>
</evidence>
<dbReference type="PIRSF" id="PIRSF006276">
    <property type="entry name" value="UspA"/>
    <property type="match status" value="1"/>
</dbReference>
<name>A0A2T3NG05_9GAMM</name>
<sequence length="141" mass="16170">MSYKNIMLALDFDDNTEAVLKKAEEVATAFPDAKLNIIHVNMDFEDYDFGILDINLDDYEKKELHASVDEMKKQIQNMQVAVDKYLVCCGVVENEIRYSIKEHNVDLLLMGHHKTNAFTQIFSEAAALVRNMPCDLLLLKI</sequence>
<dbReference type="InterPro" id="IPR006016">
    <property type="entry name" value="UspA"/>
</dbReference>
<dbReference type="InterPro" id="IPR014729">
    <property type="entry name" value="Rossmann-like_a/b/a_fold"/>
</dbReference>
<feature type="domain" description="UspA" evidence="6">
    <location>
        <begin position="3"/>
        <end position="140"/>
    </location>
</feature>
<evidence type="ECO:0000313" key="7">
    <source>
        <dbReference type="EMBL" id="PSW13497.1"/>
    </source>
</evidence>
<dbReference type="AlphaFoldDB" id="A0A2T3NG05"/>
<dbReference type="Pfam" id="PF00582">
    <property type="entry name" value="Usp"/>
    <property type="match status" value="1"/>
</dbReference>
<evidence type="ECO:0000256" key="2">
    <source>
        <dbReference type="ARBA" id="ARBA00008791"/>
    </source>
</evidence>
<dbReference type="PANTHER" id="PTHR46268">
    <property type="entry name" value="STRESS RESPONSE PROTEIN NHAX"/>
    <property type="match status" value="1"/>
</dbReference>
<dbReference type="OrthoDB" id="9792500at2"/>
<dbReference type="SUPFAM" id="SSF52402">
    <property type="entry name" value="Adenine nucleotide alpha hydrolases-like"/>
    <property type="match status" value="1"/>
</dbReference>
<comment type="similarity">
    <text evidence="2 5">Belongs to the universal stress protein A family.</text>
</comment>
<dbReference type="RefSeq" id="WP_107298318.1">
    <property type="nucleotide sequence ID" value="NZ_JAHVIB010000005.1"/>
</dbReference>
<reference evidence="7 8" key="1">
    <citation type="submission" date="2018-03" db="EMBL/GenBank/DDBJ databases">
        <title>Whole genome sequencing of Histamine producing bacteria.</title>
        <authorList>
            <person name="Butler K."/>
        </authorList>
    </citation>
    <scope>NUCLEOTIDE SEQUENCE [LARGE SCALE GENOMIC DNA]</scope>
    <source>
        <strain evidence="7 8">DSM 19138</strain>
    </source>
</reference>
<evidence type="ECO:0000259" key="6">
    <source>
        <dbReference type="Pfam" id="PF00582"/>
    </source>
</evidence>
<dbReference type="InterPro" id="IPR006015">
    <property type="entry name" value="Universal_stress_UspA"/>
</dbReference>
<organism evidence="7 8">
    <name type="scientific">Photobacterium rosenbergii</name>
    <dbReference type="NCBI Taxonomy" id="294936"/>
    <lineage>
        <taxon>Bacteria</taxon>
        <taxon>Pseudomonadati</taxon>
        <taxon>Pseudomonadota</taxon>
        <taxon>Gammaproteobacteria</taxon>
        <taxon>Vibrionales</taxon>
        <taxon>Vibrionaceae</taxon>
        <taxon>Photobacterium</taxon>
    </lineage>
</organism>
<dbReference type="PANTHER" id="PTHR46268:SF23">
    <property type="entry name" value="UNIVERSAL STRESS PROTEIN A-RELATED"/>
    <property type="match status" value="1"/>
</dbReference>
<keyword evidence="4 5" id="KW-0963">Cytoplasm</keyword>
<dbReference type="Gene3D" id="3.40.50.620">
    <property type="entry name" value="HUPs"/>
    <property type="match status" value="1"/>
</dbReference>
<proteinExistence type="inferred from homology"/>
<gene>
    <name evidence="7" type="ORF">C9J01_11750</name>
</gene>
<evidence type="ECO:0000256" key="3">
    <source>
        <dbReference type="ARBA" id="ARBA00011738"/>
    </source>
</evidence>
<evidence type="ECO:0000256" key="1">
    <source>
        <dbReference type="ARBA" id="ARBA00004496"/>
    </source>
</evidence>
<accession>A0A2T3NG05</accession>
<comment type="subcellular location">
    <subcellularLocation>
        <location evidence="1 5">Cytoplasm</location>
    </subcellularLocation>
</comment>
<dbReference type="EMBL" id="PYMB01000003">
    <property type="protein sequence ID" value="PSW13497.1"/>
    <property type="molecule type" value="Genomic_DNA"/>
</dbReference>
<dbReference type="Proteomes" id="UP000241346">
    <property type="component" value="Unassembled WGS sequence"/>
</dbReference>